<organism evidence="2 3">
    <name type="scientific">Orchesella dallaii</name>
    <dbReference type="NCBI Taxonomy" id="48710"/>
    <lineage>
        <taxon>Eukaryota</taxon>
        <taxon>Metazoa</taxon>
        <taxon>Ecdysozoa</taxon>
        <taxon>Arthropoda</taxon>
        <taxon>Hexapoda</taxon>
        <taxon>Collembola</taxon>
        <taxon>Entomobryomorpha</taxon>
        <taxon>Entomobryoidea</taxon>
        <taxon>Orchesellidae</taxon>
        <taxon>Orchesellinae</taxon>
        <taxon>Orchesella</taxon>
    </lineage>
</organism>
<dbReference type="SUPFAM" id="SSF53098">
    <property type="entry name" value="Ribonuclease H-like"/>
    <property type="match status" value="1"/>
</dbReference>
<dbReference type="InterPro" id="IPR008042">
    <property type="entry name" value="Retrotrans_Pao"/>
</dbReference>
<proteinExistence type="predicted"/>
<dbReference type="Pfam" id="PF18701">
    <property type="entry name" value="DUF5641"/>
    <property type="match status" value="1"/>
</dbReference>
<dbReference type="InterPro" id="IPR043502">
    <property type="entry name" value="DNA/RNA_pol_sf"/>
</dbReference>
<evidence type="ECO:0000313" key="2">
    <source>
        <dbReference type="EMBL" id="CAL8087563.1"/>
    </source>
</evidence>
<dbReference type="Pfam" id="PF17921">
    <property type="entry name" value="Integrase_H2C2"/>
    <property type="match status" value="1"/>
</dbReference>
<evidence type="ECO:0000313" key="3">
    <source>
        <dbReference type="Proteomes" id="UP001642540"/>
    </source>
</evidence>
<name>A0ABP1Q5I6_9HEXA</name>
<dbReference type="Proteomes" id="UP001642540">
    <property type="component" value="Unassembled WGS sequence"/>
</dbReference>
<dbReference type="PANTHER" id="PTHR47331:SF1">
    <property type="entry name" value="GAG-LIKE PROTEIN"/>
    <property type="match status" value="1"/>
</dbReference>
<dbReference type="InterPro" id="IPR040676">
    <property type="entry name" value="DUF5641"/>
</dbReference>
<dbReference type="Gene3D" id="3.10.10.10">
    <property type="entry name" value="HIV Type 1 Reverse Transcriptase, subunit A, domain 1"/>
    <property type="match status" value="1"/>
</dbReference>
<accession>A0ABP1Q5I6</accession>
<dbReference type="Gene3D" id="1.10.340.70">
    <property type="match status" value="1"/>
</dbReference>
<keyword evidence="3" id="KW-1185">Reference proteome</keyword>
<dbReference type="EMBL" id="CAXLJM020000021">
    <property type="protein sequence ID" value="CAL8087563.1"/>
    <property type="molecule type" value="Genomic_DNA"/>
</dbReference>
<comment type="caution">
    <text evidence="2">The sequence shown here is derived from an EMBL/GenBank/DDBJ whole genome shotgun (WGS) entry which is preliminary data.</text>
</comment>
<feature type="domain" description="Integrase catalytic" evidence="1">
    <location>
        <begin position="825"/>
        <end position="1004"/>
    </location>
</feature>
<protein>
    <recommendedName>
        <fullName evidence="1">Integrase catalytic domain-containing protein</fullName>
    </recommendedName>
</protein>
<dbReference type="InterPro" id="IPR043128">
    <property type="entry name" value="Rev_trsase/Diguanyl_cyclase"/>
</dbReference>
<dbReference type="SUPFAM" id="SSF56672">
    <property type="entry name" value="DNA/RNA polymerases"/>
    <property type="match status" value="1"/>
</dbReference>
<sequence length="1167" mass="133276">MLKLESGMVAIETLFGWTLGGRVPVAATNLAVSLTSTMMNTYTDITHLWSLEAIGIKDPIEVKSKEEEEQQALKQFRENVARDEDGRYVVSLPWKESANLNLPSNRSVAEKRLQRATNQLLKQQQFTSYNEVFRGWENEGLIVTISEENGKEQDRGHYLPHRPVFKESTTTPVRPVFDASCKIGKFPSLNDCLYKGPNLLEIIPALLLRFREHAIGVSADIRKAFQMLRVREEDQVFQRFLWWTDSTCSKMKIYQHQRVVFGMNCSPFLLAATINQHLESISNNNMVSSLTDSFYVDNLVTSLPTVCDYEQLKVEATSAMNMAGMELRQWARTFVDEDKADTSTEKDECLSILGLHWNTKFDSLACAIPDVDHHDKYTKKNILSMVARIFDPIGFLSPALVPLKRIIQDSWVQELGWDDTLPEDSQNKARNWIKGMKILNLIKIPRQFQFSHSSDTEIHVFVDASSTAYAAVVYCRSVVNGKVKVQLLLAKSRLSPPKRNKMKTMEATTNPTIPRLELMACVVGTRLATTVRKALKWENVPYHFWTDSTTALAWIRRHDHWGAFVGNRVAEILKTTEYNQWRHVPGDLNPADLPSRGCSPEELLKSRWWEGPTWLKDDRSTWPHSEEPINEEAVSIEKRKTAVLVAATVKCAPRFSSYRKNVAVWGWILRFINQCRKRKYPSVVFTHHYLSIGEIRAAEKILIKTIQEVFPKNSSRIGGMQVCCDADGILKVQTRLTYRDDKSDFIQPILLPKDHPLVDLLIMDIHKLNGHAGVQIIMSKSREKYWIIQTRRTIKRIIRSCAVCRRYQSKPLNVVPSALPRGRVETSEPFQTTGVDLFGPMFLKNGTKTWVVIFTCAYFRCVHLETVTSLSTEAFLGSLERFISIYGRPNTVYSDNGTNFHGAVNIFNSLDWKKIEEESNVRQIQWIFNPPSAAWWGGFWERLIRSIKDLLKRILGTAKLNYDELRTCIAGVCATINNRPLTVVTEDNGDLIPLTPAIFLRRPVNATMPEATDSSSLQRGYLRMKGLQQQLQERFRKEYLSFLVQRCPSQPKRNEIQEGAVVLVGDERKKRFQWPLGIIVELYAGRDGAKRVAKVKTANGYLTRPLQRLYPLEINCQDAETLKTHPAKVKAGSEKSTAGAEIPNQRVIISKHGRIIKSPARYGQWPT</sequence>
<dbReference type="InterPro" id="IPR001584">
    <property type="entry name" value="Integrase_cat-core"/>
</dbReference>
<dbReference type="PANTHER" id="PTHR47331">
    <property type="entry name" value="PHD-TYPE DOMAIN-CONTAINING PROTEIN"/>
    <property type="match status" value="1"/>
</dbReference>
<reference evidence="2 3" key="1">
    <citation type="submission" date="2024-08" db="EMBL/GenBank/DDBJ databases">
        <authorList>
            <person name="Cucini C."/>
            <person name="Frati F."/>
        </authorList>
    </citation>
    <scope>NUCLEOTIDE SEQUENCE [LARGE SCALE GENOMIC DNA]</scope>
</reference>
<evidence type="ECO:0000259" key="1">
    <source>
        <dbReference type="PROSITE" id="PS50994"/>
    </source>
</evidence>
<dbReference type="InterPro" id="IPR012337">
    <property type="entry name" value="RNaseH-like_sf"/>
</dbReference>
<dbReference type="Gene3D" id="3.30.70.270">
    <property type="match status" value="1"/>
</dbReference>
<dbReference type="Gene3D" id="3.30.420.10">
    <property type="entry name" value="Ribonuclease H-like superfamily/Ribonuclease H"/>
    <property type="match status" value="1"/>
</dbReference>
<dbReference type="Pfam" id="PF05380">
    <property type="entry name" value="Peptidase_A17"/>
    <property type="match status" value="1"/>
</dbReference>
<gene>
    <name evidence="2" type="ORF">ODALV1_LOCUS6782</name>
</gene>
<dbReference type="InterPro" id="IPR041588">
    <property type="entry name" value="Integrase_H2C2"/>
</dbReference>
<dbReference type="InterPro" id="IPR036397">
    <property type="entry name" value="RNaseH_sf"/>
</dbReference>
<dbReference type="PROSITE" id="PS50994">
    <property type="entry name" value="INTEGRASE"/>
    <property type="match status" value="1"/>
</dbReference>